<keyword evidence="3" id="KW-1185">Reference proteome</keyword>
<feature type="domain" description="RNase H type-1" evidence="1">
    <location>
        <begin position="516"/>
        <end position="666"/>
    </location>
</feature>
<dbReference type="EMBL" id="BEXD01000905">
    <property type="protein sequence ID" value="GBB91036.1"/>
    <property type="molecule type" value="Genomic_DNA"/>
</dbReference>
<dbReference type="STRING" id="94130.A0A2Z6REP0"/>
<name>A0A2Z6REP0_9GLOM</name>
<dbReference type="InterPro" id="IPR036397">
    <property type="entry name" value="RNaseH_sf"/>
</dbReference>
<evidence type="ECO:0000313" key="3">
    <source>
        <dbReference type="Proteomes" id="UP000247702"/>
    </source>
</evidence>
<dbReference type="SUPFAM" id="SSF53098">
    <property type="entry name" value="Ribonuclease H-like"/>
    <property type="match status" value="1"/>
</dbReference>
<dbReference type="GO" id="GO:0003676">
    <property type="term" value="F:nucleic acid binding"/>
    <property type="evidence" value="ECO:0007669"/>
    <property type="project" value="InterPro"/>
</dbReference>
<protein>
    <recommendedName>
        <fullName evidence="1">RNase H type-1 domain-containing protein</fullName>
    </recommendedName>
</protein>
<evidence type="ECO:0000259" key="1">
    <source>
        <dbReference type="PROSITE" id="PS50879"/>
    </source>
</evidence>
<dbReference type="Proteomes" id="UP000247702">
    <property type="component" value="Unassembled WGS sequence"/>
</dbReference>
<gene>
    <name evidence="2" type="ORF">RclHR1_18120007</name>
</gene>
<dbReference type="AlphaFoldDB" id="A0A2Z6REP0"/>
<accession>A0A2Z6REP0</accession>
<dbReference type="PROSITE" id="PS50879">
    <property type="entry name" value="RNASE_H_1"/>
    <property type="match status" value="1"/>
</dbReference>
<organism evidence="2 3">
    <name type="scientific">Rhizophagus clarus</name>
    <dbReference type="NCBI Taxonomy" id="94130"/>
    <lineage>
        <taxon>Eukaryota</taxon>
        <taxon>Fungi</taxon>
        <taxon>Fungi incertae sedis</taxon>
        <taxon>Mucoromycota</taxon>
        <taxon>Glomeromycotina</taxon>
        <taxon>Glomeromycetes</taxon>
        <taxon>Glomerales</taxon>
        <taxon>Glomeraceae</taxon>
        <taxon>Rhizophagus</taxon>
    </lineage>
</organism>
<proteinExistence type="predicted"/>
<comment type="caution">
    <text evidence="2">The sequence shown here is derived from an EMBL/GenBank/DDBJ whole genome shotgun (WGS) entry which is preliminary data.</text>
</comment>
<sequence length="804" mass="90892">MDDSTLISSSKAGLEHMLSITEEFYSLNNTSANHQKYVLISNSLPLTTTSTILPVEFHLVWFNIKGSRDFVKKQIASECNSFAATLHPAKLSAKQVVYLYNSVLIPKLEYRMQVTHLSASDCYVATRSVRSLVKHKANFFLSLPNPILYLSQALGLINLSSHLIQCHVNNLFLMANSSTPFIQCLFIYRLMLIQFRFLIPISPLLVDDWSLWSNMNIFKCDYIACTIASMVFTPFCLQHAQSSSTFPNLTLPGHTSLYLCMSPHVFKACLKVLRKRHLYYLLQLIAPSGSYLISWNAFRTAYIAQLEDKRGRSLPHKWYLDIKLHTTLSGSHDQLSDQYVRLPSATSSLVLLPGATTTQKNRHWLITLDDNGALLFGKQLTVQPKKDTCVIAHWISDCLSSPGDVIRLRPCPGCDAHVPFPSANKYTAVQPRCTFKVSLLRSMILPTNCERIRPSTSEVLSPYTWANLSITVIPYYRRLNLLPDFSSSSLVVEDDPTVAPLVDDQSLFSSSVPLPSGSHYRYYTDGSLINLGTPEVSMGWSWVQIIPDAGYLNSVTTYAHGTIRNWPSSTRAEAAAIYAALSVTLADSAVTIYTDSQAAIDGLRLCASSSYTNSRLFYKTTNFELWASIERLVHTKCLAVSPVKVKGHDGNYWNEFADSLANSAHHSDMAPLLPVDAYTSSHPVRLVYDHVVCESNPRRLFKLHFQATFLKDLLSLKRFQFVYSLYDKADYVVDWELTWFTLNFSPAHDASFQASHTARHYTFKFKLFLDDLPLLEKLKVTRSDFYIDLLTCRSCRDRMEDLIT</sequence>
<dbReference type="Pfam" id="PF00075">
    <property type="entry name" value="RNase_H"/>
    <property type="match status" value="1"/>
</dbReference>
<dbReference type="InterPro" id="IPR012337">
    <property type="entry name" value="RNaseH-like_sf"/>
</dbReference>
<reference evidence="2 3" key="1">
    <citation type="submission" date="2017-11" db="EMBL/GenBank/DDBJ databases">
        <title>The genome of Rhizophagus clarus HR1 reveals common genetic basis of auxotrophy among arbuscular mycorrhizal fungi.</title>
        <authorList>
            <person name="Kobayashi Y."/>
        </authorList>
    </citation>
    <scope>NUCLEOTIDE SEQUENCE [LARGE SCALE GENOMIC DNA]</scope>
    <source>
        <strain evidence="2 3">HR1</strain>
    </source>
</reference>
<dbReference type="InterPro" id="IPR002156">
    <property type="entry name" value="RNaseH_domain"/>
</dbReference>
<dbReference type="GO" id="GO:0004523">
    <property type="term" value="F:RNA-DNA hybrid ribonuclease activity"/>
    <property type="evidence" value="ECO:0007669"/>
    <property type="project" value="InterPro"/>
</dbReference>
<dbReference type="Gene3D" id="3.30.420.10">
    <property type="entry name" value="Ribonuclease H-like superfamily/Ribonuclease H"/>
    <property type="match status" value="1"/>
</dbReference>
<evidence type="ECO:0000313" key="2">
    <source>
        <dbReference type="EMBL" id="GBB91036.1"/>
    </source>
</evidence>